<dbReference type="EMBL" id="JACRSV010000001">
    <property type="protein sequence ID" value="MBC8559704.1"/>
    <property type="molecule type" value="Genomic_DNA"/>
</dbReference>
<protein>
    <submittedName>
        <fullName evidence="1">DUF2493 domain-containing protein</fullName>
    </submittedName>
</protein>
<dbReference type="Gene3D" id="3.40.50.450">
    <property type="match status" value="1"/>
</dbReference>
<accession>A0A926E3Z7</accession>
<keyword evidence="2" id="KW-1185">Reference proteome</keyword>
<dbReference type="AlphaFoldDB" id="A0A926E3Z7"/>
<gene>
    <name evidence="1" type="ORF">H8710_06400</name>
</gene>
<organism evidence="1 2">
    <name type="scientific">Fumia xinanensis</name>
    <dbReference type="NCBI Taxonomy" id="2763659"/>
    <lineage>
        <taxon>Bacteria</taxon>
        <taxon>Bacillati</taxon>
        <taxon>Bacillota</taxon>
        <taxon>Clostridia</taxon>
        <taxon>Eubacteriales</taxon>
        <taxon>Oscillospiraceae</taxon>
        <taxon>Fumia</taxon>
    </lineage>
</organism>
<evidence type="ECO:0000313" key="1">
    <source>
        <dbReference type="EMBL" id="MBC8559704.1"/>
    </source>
</evidence>
<dbReference type="SUPFAM" id="SSF102405">
    <property type="entry name" value="MCP/YpsA-like"/>
    <property type="match status" value="1"/>
</dbReference>
<comment type="caution">
    <text evidence="1">The sequence shown here is derived from an EMBL/GenBank/DDBJ whole genome shotgun (WGS) entry which is preliminary data.</text>
</comment>
<proteinExistence type="predicted"/>
<dbReference type="RefSeq" id="WP_249294624.1">
    <property type="nucleotide sequence ID" value="NZ_JACRSV010000001.1"/>
</dbReference>
<dbReference type="Proteomes" id="UP000610760">
    <property type="component" value="Unassembled WGS sequence"/>
</dbReference>
<name>A0A926E3Z7_9FIRM</name>
<reference evidence="1" key="1">
    <citation type="submission" date="2020-08" db="EMBL/GenBank/DDBJ databases">
        <title>Genome public.</title>
        <authorList>
            <person name="Liu C."/>
            <person name="Sun Q."/>
        </authorList>
    </citation>
    <scope>NUCLEOTIDE SEQUENCE</scope>
    <source>
        <strain evidence="1">NSJ-33</strain>
    </source>
</reference>
<sequence length="132" mass="14319">MIVAVIGSRSIKQVDIGKILPEGTTELISGGANGVDSLAAQYAAGHNLPIRVLRPDYKRYFYLRAPLERNQLIVDTADFVVAVWDGSSTGTKDAVIRAKKAGKPVRIYSPDGILLFQVPPDEPFSQKNAPNL</sequence>
<evidence type="ECO:0000313" key="2">
    <source>
        <dbReference type="Proteomes" id="UP000610760"/>
    </source>
</evidence>